<evidence type="ECO:0000256" key="9">
    <source>
        <dbReference type="ARBA" id="ARBA00022989"/>
    </source>
</evidence>
<feature type="compositionally biased region" description="Basic residues" evidence="13">
    <location>
        <begin position="553"/>
        <end position="568"/>
    </location>
</feature>
<dbReference type="GO" id="GO:0005774">
    <property type="term" value="C:vacuolar membrane"/>
    <property type="evidence" value="ECO:0007669"/>
    <property type="project" value="UniProtKB-SubCell"/>
</dbReference>
<evidence type="ECO:0000256" key="1">
    <source>
        <dbReference type="ARBA" id="ARBA00004576"/>
    </source>
</evidence>
<comment type="catalytic activity">
    <reaction evidence="12">
        <text>[phosphate](n+1) + n H2O = (n+1) phosphate + n H(+)</text>
        <dbReference type="Rhea" id="RHEA:22452"/>
        <dbReference type="Rhea" id="RHEA-COMP:14280"/>
        <dbReference type="ChEBI" id="CHEBI:15377"/>
        <dbReference type="ChEBI" id="CHEBI:15378"/>
        <dbReference type="ChEBI" id="CHEBI:16838"/>
        <dbReference type="ChEBI" id="CHEBI:43474"/>
        <dbReference type="EC" id="3.6.1.10"/>
    </reaction>
</comment>
<evidence type="ECO:0000256" key="12">
    <source>
        <dbReference type="PIRNR" id="PIRNR027093"/>
    </source>
</evidence>
<keyword evidence="8" id="KW-0735">Signal-anchor</keyword>
<dbReference type="InParanoid" id="A0A1Y2GRI4"/>
<evidence type="ECO:0000256" key="3">
    <source>
        <dbReference type="ARBA" id="ARBA00012459"/>
    </source>
</evidence>
<dbReference type="GO" id="GO:0004309">
    <property type="term" value="F:exopolyphosphatase activity"/>
    <property type="evidence" value="ECO:0007669"/>
    <property type="project" value="TreeGrafter"/>
</dbReference>
<dbReference type="OrthoDB" id="348678at2759"/>
<dbReference type="GO" id="GO:0000324">
    <property type="term" value="C:fungal-type vacuole"/>
    <property type="evidence" value="ECO:0007669"/>
    <property type="project" value="TreeGrafter"/>
</dbReference>
<dbReference type="PANTHER" id="PTHR10340">
    <property type="entry name" value="SPHINGOMYELIN PHOSPHODIESTERASE"/>
    <property type="match status" value="1"/>
</dbReference>
<dbReference type="InterPro" id="IPR041805">
    <property type="entry name" value="ASMase/PPN1_MPP"/>
</dbReference>
<evidence type="ECO:0000256" key="6">
    <source>
        <dbReference type="ARBA" id="ARBA00022692"/>
    </source>
</evidence>
<gene>
    <name evidence="15" type="ORF">BCR41DRAFT_321281</name>
</gene>
<dbReference type="CDD" id="cd00842">
    <property type="entry name" value="MPP_ASMase"/>
    <property type="match status" value="1"/>
</dbReference>
<dbReference type="GeneID" id="33563276"/>
<comment type="caution">
    <text evidence="15">The sequence shown here is derived from an EMBL/GenBank/DDBJ whole genome shotgun (WGS) entry which is preliminary data.</text>
</comment>
<evidence type="ECO:0000256" key="11">
    <source>
        <dbReference type="ARBA" id="ARBA00023180"/>
    </source>
</evidence>
<dbReference type="GO" id="GO:0000298">
    <property type="term" value="F:endopolyphosphatase activity"/>
    <property type="evidence" value="ECO:0007669"/>
    <property type="project" value="UniProtKB-EC"/>
</dbReference>
<evidence type="ECO:0000256" key="8">
    <source>
        <dbReference type="ARBA" id="ARBA00022968"/>
    </source>
</evidence>
<keyword evidence="9" id="KW-1133">Transmembrane helix</keyword>
<accession>A0A1Y2GRI4</accession>
<dbReference type="FunCoup" id="A0A1Y2GRI4">
    <property type="interactions" value="65"/>
</dbReference>
<dbReference type="AlphaFoldDB" id="A0A1Y2GRI4"/>
<feature type="region of interest" description="Disordered" evidence="13">
    <location>
        <begin position="543"/>
        <end position="578"/>
    </location>
</feature>
<dbReference type="Gene3D" id="3.60.21.10">
    <property type="match status" value="1"/>
</dbReference>
<dbReference type="Proteomes" id="UP000193648">
    <property type="component" value="Unassembled WGS sequence"/>
</dbReference>
<evidence type="ECO:0000256" key="13">
    <source>
        <dbReference type="SAM" id="MobiDB-lite"/>
    </source>
</evidence>
<dbReference type="PANTHER" id="PTHR10340:SF55">
    <property type="entry name" value="ENDOPOLYPHOSPHATASE"/>
    <property type="match status" value="1"/>
</dbReference>
<dbReference type="STRING" id="64571.A0A1Y2GRI4"/>
<keyword evidence="6" id="KW-0812">Transmembrane</keyword>
<proteinExistence type="inferred from homology"/>
<reference evidence="15 16" key="1">
    <citation type="submission" date="2016-07" db="EMBL/GenBank/DDBJ databases">
        <title>Pervasive Adenine N6-methylation of Active Genes in Fungi.</title>
        <authorList>
            <consortium name="DOE Joint Genome Institute"/>
            <person name="Mondo S.J."/>
            <person name="Dannebaum R.O."/>
            <person name="Kuo R.C."/>
            <person name="Labutti K."/>
            <person name="Haridas S."/>
            <person name="Kuo A."/>
            <person name="Salamov A."/>
            <person name="Ahrendt S.R."/>
            <person name="Lipzen A."/>
            <person name="Sullivan W."/>
            <person name="Andreopoulos W.B."/>
            <person name="Clum A."/>
            <person name="Lindquist E."/>
            <person name="Daum C."/>
            <person name="Ramamoorthy G.K."/>
            <person name="Gryganskyi A."/>
            <person name="Culley D."/>
            <person name="Magnuson J.K."/>
            <person name="James T.Y."/>
            <person name="O'Malley M.A."/>
            <person name="Stajich J.E."/>
            <person name="Spatafora J.W."/>
            <person name="Visel A."/>
            <person name="Grigoriev I.V."/>
        </authorList>
    </citation>
    <scope>NUCLEOTIDE SEQUENCE [LARGE SCALE GENOMIC DNA]</scope>
    <source>
        <strain evidence="15 16">NRRL 3116</strain>
    </source>
</reference>
<dbReference type="EMBL" id="MCFF01000014">
    <property type="protein sequence ID" value="ORZ19083.1"/>
    <property type="molecule type" value="Genomic_DNA"/>
</dbReference>
<keyword evidence="10 12" id="KW-0472">Membrane</keyword>
<name>A0A1Y2GRI4_9FUNG</name>
<keyword evidence="11" id="KW-0325">Glycoprotein</keyword>
<comment type="function">
    <text evidence="12">Catalyzes the hydrolysis of inorganic polyphosphate (polyP) chains of many hundreds of phosphate residues into shorter lengths.</text>
</comment>
<keyword evidence="16" id="KW-1185">Reference proteome</keyword>
<dbReference type="PIRSF" id="PIRSF027093">
    <property type="entry name" value="EndopolyPtase_N1"/>
    <property type="match status" value="1"/>
</dbReference>
<evidence type="ECO:0000256" key="10">
    <source>
        <dbReference type="ARBA" id="ARBA00023136"/>
    </source>
</evidence>
<dbReference type="Pfam" id="PF00149">
    <property type="entry name" value="Metallophos"/>
    <property type="match status" value="1"/>
</dbReference>
<evidence type="ECO:0000256" key="5">
    <source>
        <dbReference type="ARBA" id="ARBA00022554"/>
    </source>
</evidence>
<organism evidence="15 16">
    <name type="scientific">Lobosporangium transversale</name>
    <dbReference type="NCBI Taxonomy" id="64571"/>
    <lineage>
        <taxon>Eukaryota</taxon>
        <taxon>Fungi</taxon>
        <taxon>Fungi incertae sedis</taxon>
        <taxon>Mucoromycota</taxon>
        <taxon>Mortierellomycotina</taxon>
        <taxon>Mortierellomycetes</taxon>
        <taxon>Mortierellales</taxon>
        <taxon>Mortierellaceae</taxon>
        <taxon>Lobosporangium</taxon>
    </lineage>
</organism>
<feature type="region of interest" description="Disordered" evidence="13">
    <location>
        <begin position="503"/>
        <end position="526"/>
    </location>
</feature>
<comment type="subcellular location">
    <subcellularLocation>
        <location evidence="1">Vacuole membrane</location>
        <topology evidence="1">Single-pass type II membrane protein</topology>
    </subcellularLocation>
</comment>
<dbReference type="GO" id="GO:0005615">
    <property type="term" value="C:extracellular space"/>
    <property type="evidence" value="ECO:0007669"/>
    <property type="project" value="TreeGrafter"/>
</dbReference>
<evidence type="ECO:0000313" key="16">
    <source>
        <dbReference type="Proteomes" id="UP000193648"/>
    </source>
</evidence>
<evidence type="ECO:0000256" key="7">
    <source>
        <dbReference type="ARBA" id="ARBA00022801"/>
    </source>
</evidence>
<dbReference type="GO" id="GO:0008081">
    <property type="term" value="F:phosphoric diester hydrolase activity"/>
    <property type="evidence" value="ECO:0007669"/>
    <property type="project" value="TreeGrafter"/>
</dbReference>
<evidence type="ECO:0000259" key="14">
    <source>
        <dbReference type="Pfam" id="PF00149"/>
    </source>
</evidence>
<protein>
    <recommendedName>
        <fullName evidence="4 12">Endopolyphosphatase</fullName>
        <ecNumber evidence="3 12">3.6.1.10</ecNumber>
    </recommendedName>
</protein>
<evidence type="ECO:0000313" key="15">
    <source>
        <dbReference type="EMBL" id="ORZ19083.1"/>
    </source>
</evidence>
<evidence type="ECO:0000256" key="2">
    <source>
        <dbReference type="ARBA" id="ARBA00010399"/>
    </source>
</evidence>
<keyword evidence="5 12" id="KW-0926">Vacuole</keyword>
<dbReference type="InterPro" id="IPR012358">
    <property type="entry name" value="EndopolyPtase_N1"/>
</dbReference>
<dbReference type="SUPFAM" id="SSF56300">
    <property type="entry name" value="Metallo-dependent phosphatases"/>
    <property type="match status" value="1"/>
</dbReference>
<dbReference type="InterPro" id="IPR029052">
    <property type="entry name" value="Metallo-depent_PP-like"/>
</dbReference>
<dbReference type="InterPro" id="IPR004843">
    <property type="entry name" value="Calcineurin-like_PHP"/>
</dbReference>
<sequence length="657" mass="74955">MEAESQETSFSTSFSTPVTATFYNSSSSKRLYHSRSSTFYRSARLLVICCIITSLWHQQWSLKTFVLGRPTSRNSPPFSSRYDPDQSHLKGQFLHITDIHPDEFYINGGTIASSCHRNATDDENNDGSHIFRPGRTEGGVGGLFGSPYSICDSPFSLTNATFEWIDKNLLDEIDFVVWTGDNARHDSDNERPRTQKQIEDMNREIANRFLEVFAPDKDDPFQQRIPIVPSIGNNDVYPHNIMEAGPNRILQHFSEIWAEFIPESQYHTFQHGGYYTAEVVPGKIAVVALNTLYFFNQNAAVDGCDSDDEPGTDQMDWLEVELESMRKRGMTAYLTGHVPPARKSYSDSCFIRYTDIALRFQDVIVGHLYGHANIDHFFILSQATLKGSEFELPSEEEIPHTEEPENSNTATVGFMGKNKSVCGDKSFEYEYDQFHYMGLSSYLLELWEQYEDIPKKKVKLSDYAIVLVSPSVVPTYNPSLRVYSYQLATEKSQDELLTVSPSEELDGSQAESFEDEAGDLDNEVEQEEEEESLWSGFVAQRYGHNVDNNYNNGKKKKKKPKKPKKPKRPPNPPAVPPSAFGFPLHYTQYWVNLTLANLEKKQPEYVVEYRSKEDWGLQDLSVPGWLALARKVVTDDRVKEQYLARMVVLTGTENDHF</sequence>
<feature type="domain" description="Calcineurin-like phosphoesterase" evidence="14">
    <location>
        <begin position="93"/>
        <end position="348"/>
    </location>
</feature>
<evidence type="ECO:0000256" key="4">
    <source>
        <dbReference type="ARBA" id="ARBA00014458"/>
    </source>
</evidence>
<keyword evidence="7 12" id="KW-0378">Hydrolase</keyword>
<dbReference type="RefSeq" id="XP_021882251.1">
    <property type="nucleotide sequence ID" value="XM_022021432.1"/>
</dbReference>
<feature type="compositionally biased region" description="Acidic residues" evidence="13">
    <location>
        <begin position="512"/>
        <end position="526"/>
    </location>
</feature>
<comment type="similarity">
    <text evidence="2">Belongs to the endopolyphosphatase PPN1 family.</text>
</comment>
<dbReference type="GO" id="GO:0006798">
    <property type="term" value="P:polyphosphate catabolic process"/>
    <property type="evidence" value="ECO:0007669"/>
    <property type="project" value="TreeGrafter"/>
</dbReference>
<dbReference type="EC" id="3.6.1.10" evidence="3 12"/>